<dbReference type="Proteomes" id="UP001139981">
    <property type="component" value="Unassembled WGS sequence"/>
</dbReference>
<organism evidence="1 2">
    <name type="scientific">Coemansia aciculifera</name>
    <dbReference type="NCBI Taxonomy" id="417176"/>
    <lineage>
        <taxon>Eukaryota</taxon>
        <taxon>Fungi</taxon>
        <taxon>Fungi incertae sedis</taxon>
        <taxon>Zoopagomycota</taxon>
        <taxon>Kickxellomycotina</taxon>
        <taxon>Kickxellomycetes</taxon>
        <taxon>Kickxellales</taxon>
        <taxon>Kickxellaceae</taxon>
        <taxon>Coemansia</taxon>
    </lineage>
</organism>
<evidence type="ECO:0000313" key="2">
    <source>
        <dbReference type="Proteomes" id="UP001139981"/>
    </source>
</evidence>
<proteinExistence type="predicted"/>
<comment type="caution">
    <text evidence="1">The sequence shown here is derived from an EMBL/GenBank/DDBJ whole genome shotgun (WGS) entry which is preliminary data.</text>
</comment>
<gene>
    <name evidence="1" type="ORF">IWW38_006419</name>
</gene>
<name>A0ACC1LTP0_9FUNG</name>
<protein>
    <submittedName>
        <fullName evidence="1">Uncharacterized protein</fullName>
    </submittedName>
</protein>
<accession>A0ACC1LTP0</accession>
<evidence type="ECO:0000313" key="1">
    <source>
        <dbReference type="EMBL" id="KAJ2878052.1"/>
    </source>
</evidence>
<sequence length="102" mass="12248">MPEISEADLPPPVRKYKPVQRKELTDELRHALVKLRNEDPAHWTVSKLAKKFDVPSQVVLMLAPSPKWRRVEIQQKADAEWEKLGYKKRLIRINRLRRRMLW</sequence>
<dbReference type="EMBL" id="JANBVB010003645">
    <property type="protein sequence ID" value="KAJ2878052.1"/>
    <property type="molecule type" value="Genomic_DNA"/>
</dbReference>
<keyword evidence="2" id="KW-1185">Reference proteome</keyword>
<reference evidence="1" key="1">
    <citation type="submission" date="2022-07" db="EMBL/GenBank/DDBJ databases">
        <title>Phylogenomic reconstructions and comparative analyses of Kickxellomycotina fungi.</title>
        <authorList>
            <person name="Reynolds N.K."/>
            <person name="Stajich J.E."/>
            <person name="Barry K."/>
            <person name="Grigoriev I.V."/>
            <person name="Crous P."/>
            <person name="Smith M.E."/>
        </authorList>
    </citation>
    <scope>NUCLEOTIDE SEQUENCE</scope>
    <source>
        <strain evidence="1">CBS 190363</strain>
    </source>
</reference>